<evidence type="ECO:0000259" key="1">
    <source>
        <dbReference type="PROSITE" id="PS51746"/>
    </source>
</evidence>
<dbReference type="InterPro" id="IPR001932">
    <property type="entry name" value="PPM-type_phosphatase-like_dom"/>
</dbReference>
<sequence>MGQQLASAGSPLALEALLPWIMRPRPVTEKESGNGWCNTTGLMWGYSSMQGWRDAMEDAHIAKPQLFPPVPRAPMSQNWGETSIFAVMDGHGGEQVARFCELHLPSEIAKRSCWEIASALRSTYHCMDEMLRDPRSHPMLRSLTRRMPIIQTVDPCLIGCTAVTCCVCPDVIVVANAGDSRAVLCRSGRAIDMSEDHKPNLPGECARIENAGGCIVNQRFGPHVLHRVNGDLSLSRSIGDLRFKQNAHLAPEHQMVCSTPDIRFFRRQVNDEFMVIACDGIWDVLSSQQVVDFIRPRLGDLISGRIQMSEVIEHLLDACLSPDPRRTYGIGGDNMTMVVVTFTEPPANSRDTIFPSLLHCCGPISTPASFRQSLDVSEH</sequence>
<dbReference type="InterPro" id="IPR015655">
    <property type="entry name" value="PP2C"/>
</dbReference>
<dbReference type="CDD" id="cd00143">
    <property type="entry name" value="PP2Cc"/>
    <property type="match status" value="1"/>
</dbReference>
<dbReference type="PROSITE" id="PS51746">
    <property type="entry name" value="PPM_2"/>
    <property type="match status" value="1"/>
</dbReference>
<dbReference type="InterPro" id="IPR036457">
    <property type="entry name" value="PPM-type-like_dom_sf"/>
</dbReference>
<protein>
    <recommendedName>
        <fullName evidence="1">PPM-type phosphatase domain-containing protein</fullName>
    </recommendedName>
</protein>
<evidence type="ECO:0000313" key="2">
    <source>
        <dbReference type="EMBL" id="CAE4567653.1"/>
    </source>
</evidence>
<organism evidence="2">
    <name type="scientific">Alexandrium monilatum</name>
    <dbReference type="NCBI Taxonomy" id="311494"/>
    <lineage>
        <taxon>Eukaryota</taxon>
        <taxon>Sar</taxon>
        <taxon>Alveolata</taxon>
        <taxon>Dinophyceae</taxon>
        <taxon>Gonyaulacales</taxon>
        <taxon>Pyrocystaceae</taxon>
        <taxon>Alexandrium</taxon>
    </lineage>
</organism>
<dbReference type="GO" id="GO:0004722">
    <property type="term" value="F:protein serine/threonine phosphatase activity"/>
    <property type="evidence" value="ECO:0007669"/>
    <property type="project" value="InterPro"/>
</dbReference>
<proteinExistence type="predicted"/>
<dbReference type="PANTHER" id="PTHR13832:SF840">
    <property type="entry name" value="PROTEIN PHOSPHATASE 2C 60-RELATED"/>
    <property type="match status" value="1"/>
</dbReference>
<accession>A0A7S4UBM0</accession>
<name>A0A7S4UBM0_9DINO</name>
<dbReference type="EMBL" id="HBNR01011295">
    <property type="protein sequence ID" value="CAE4567653.1"/>
    <property type="molecule type" value="Transcribed_RNA"/>
</dbReference>
<feature type="domain" description="PPM-type phosphatase" evidence="1">
    <location>
        <begin position="43"/>
        <end position="342"/>
    </location>
</feature>
<reference evidence="2" key="1">
    <citation type="submission" date="2021-01" db="EMBL/GenBank/DDBJ databases">
        <authorList>
            <person name="Corre E."/>
            <person name="Pelletier E."/>
            <person name="Niang G."/>
            <person name="Scheremetjew M."/>
            <person name="Finn R."/>
            <person name="Kale V."/>
            <person name="Holt S."/>
            <person name="Cochrane G."/>
            <person name="Meng A."/>
            <person name="Brown T."/>
            <person name="Cohen L."/>
        </authorList>
    </citation>
    <scope>NUCLEOTIDE SEQUENCE</scope>
    <source>
        <strain evidence="2">CCMP3105</strain>
    </source>
</reference>
<dbReference type="Gene3D" id="3.60.40.10">
    <property type="entry name" value="PPM-type phosphatase domain"/>
    <property type="match status" value="1"/>
</dbReference>
<dbReference type="SMART" id="SM00332">
    <property type="entry name" value="PP2Cc"/>
    <property type="match status" value="1"/>
</dbReference>
<dbReference type="Pfam" id="PF00481">
    <property type="entry name" value="PP2C"/>
    <property type="match status" value="1"/>
</dbReference>
<gene>
    <name evidence="2" type="ORF">AMON00008_LOCUS7272</name>
</gene>
<dbReference type="PANTHER" id="PTHR13832">
    <property type="entry name" value="PROTEIN PHOSPHATASE 2C"/>
    <property type="match status" value="1"/>
</dbReference>
<dbReference type="AlphaFoldDB" id="A0A7S4UBM0"/>
<dbReference type="SUPFAM" id="SSF81606">
    <property type="entry name" value="PP2C-like"/>
    <property type="match status" value="1"/>
</dbReference>